<feature type="transmembrane region" description="Helical" evidence="1">
    <location>
        <begin position="36"/>
        <end position="56"/>
    </location>
</feature>
<reference evidence="2 3" key="1">
    <citation type="submission" date="2018-09" db="EMBL/GenBank/DDBJ databases">
        <title>YIM 75507 draft genome.</title>
        <authorList>
            <person name="Tang S."/>
            <person name="Feng Y."/>
        </authorList>
    </citation>
    <scope>NUCLEOTIDE SEQUENCE [LARGE SCALE GENOMIC DNA]</scope>
    <source>
        <strain evidence="2 3">YIM 75507</strain>
    </source>
</reference>
<evidence type="ECO:0000313" key="3">
    <source>
        <dbReference type="Proteomes" id="UP000265768"/>
    </source>
</evidence>
<dbReference type="Proteomes" id="UP000265768">
    <property type="component" value="Unassembled WGS sequence"/>
</dbReference>
<proteinExistence type="predicted"/>
<feature type="transmembrane region" description="Helical" evidence="1">
    <location>
        <begin position="77"/>
        <end position="103"/>
    </location>
</feature>
<evidence type="ECO:0000256" key="1">
    <source>
        <dbReference type="SAM" id="Phobius"/>
    </source>
</evidence>
<dbReference type="AlphaFoldDB" id="A0A3A4A2L8"/>
<sequence length="161" mass="16864">MKPTRPALLVAVVVVCALLVWVPLRGAYSDLPTLPWTAAPSLLLLALGEAYTGWLTRGRIQRKEGTKPVEPLTVARLAALAKASAYAGAVLAGVFAGFALHVLPMLDQETPARDALVAGGSFIAAVALVGAALFLEYCCRVPKDGSGRDEPPPEPPPVHHP</sequence>
<comment type="caution">
    <text evidence="2">The sequence shown here is derived from an EMBL/GenBank/DDBJ whole genome shotgun (WGS) entry which is preliminary data.</text>
</comment>
<keyword evidence="1" id="KW-0812">Transmembrane</keyword>
<keyword evidence="1" id="KW-0472">Membrane</keyword>
<evidence type="ECO:0000313" key="2">
    <source>
        <dbReference type="EMBL" id="RJL22570.1"/>
    </source>
</evidence>
<gene>
    <name evidence="2" type="ORF">D5H75_35755</name>
</gene>
<dbReference type="Pfam" id="PF11377">
    <property type="entry name" value="DUF3180"/>
    <property type="match status" value="1"/>
</dbReference>
<name>A0A3A4A2L8_9ACTN</name>
<feature type="transmembrane region" description="Helical" evidence="1">
    <location>
        <begin position="115"/>
        <end position="135"/>
    </location>
</feature>
<accession>A0A3A4A2L8</accession>
<dbReference type="OrthoDB" id="3825558at2"/>
<dbReference type="RefSeq" id="WP_119931026.1">
    <property type="nucleotide sequence ID" value="NZ_QZEY01000022.1"/>
</dbReference>
<organism evidence="2 3">
    <name type="scientific">Bailinhaonella thermotolerans</name>
    <dbReference type="NCBI Taxonomy" id="1070861"/>
    <lineage>
        <taxon>Bacteria</taxon>
        <taxon>Bacillati</taxon>
        <taxon>Actinomycetota</taxon>
        <taxon>Actinomycetes</taxon>
        <taxon>Streptosporangiales</taxon>
        <taxon>Streptosporangiaceae</taxon>
        <taxon>Bailinhaonella</taxon>
    </lineage>
</organism>
<dbReference type="InterPro" id="IPR021517">
    <property type="entry name" value="DUF3180"/>
</dbReference>
<keyword evidence="3" id="KW-1185">Reference proteome</keyword>
<dbReference type="EMBL" id="QZEY01000022">
    <property type="protein sequence ID" value="RJL22570.1"/>
    <property type="molecule type" value="Genomic_DNA"/>
</dbReference>
<keyword evidence="1" id="KW-1133">Transmembrane helix</keyword>
<protein>
    <submittedName>
        <fullName evidence="2">DUF3180 domain-containing protein</fullName>
    </submittedName>
</protein>